<proteinExistence type="predicted"/>
<gene>
    <name evidence="2" type="ORF">UV59_C0010G0014</name>
</gene>
<dbReference type="Pfam" id="PF13439">
    <property type="entry name" value="Glyco_transf_4"/>
    <property type="match status" value="1"/>
</dbReference>
<organism evidence="2 3">
    <name type="scientific">Candidatus Gottesmanbacteria bacterium GW2011_GWA1_43_11</name>
    <dbReference type="NCBI Taxonomy" id="1618436"/>
    <lineage>
        <taxon>Bacteria</taxon>
        <taxon>Candidatus Gottesmaniibacteriota</taxon>
    </lineage>
</organism>
<dbReference type="InterPro" id="IPR028098">
    <property type="entry name" value="Glyco_trans_4-like_N"/>
</dbReference>
<evidence type="ECO:0000313" key="3">
    <source>
        <dbReference type="Proteomes" id="UP000034543"/>
    </source>
</evidence>
<dbReference type="Pfam" id="PF13692">
    <property type="entry name" value="Glyco_trans_1_4"/>
    <property type="match status" value="1"/>
</dbReference>
<keyword evidence="2" id="KW-0808">Transferase</keyword>
<dbReference type="GO" id="GO:0016757">
    <property type="term" value="F:glycosyltransferase activity"/>
    <property type="evidence" value="ECO:0007669"/>
    <property type="project" value="TreeGrafter"/>
</dbReference>
<feature type="domain" description="Glycosyltransferase subfamily 4-like N-terminal" evidence="1">
    <location>
        <begin position="17"/>
        <end position="207"/>
    </location>
</feature>
<reference evidence="2 3" key="1">
    <citation type="journal article" date="2015" name="Nature">
        <title>rRNA introns, odd ribosomes, and small enigmatic genomes across a large radiation of phyla.</title>
        <authorList>
            <person name="Brown C.T."/>
            <person name="Hug L.A."/>
            <person name="Thomas B.C."/>
            <person name="Sharon I."/>
            <person name="Castelle C.J."/>
            <person name="Singh A."/>
            <person name="Wilkins M.J."/>
            <person name="Williams K.H."/>
            <person name="Banfield J.F."/>
        </authorList>
    </citation>
    <scope>NUCLEOTIDE SEQUENCE [LARGE SCALE GENOMIC DNA]</scope>
</reference>
<name>A0A0G1FE79_9BACT</name>
<dbReference type="EMBL" id="LCFB01000010">
    <property type="protein sequence ID" value="KKS85143.1"/>
    <property type="molecule type" value="Genomic_DNA"/>
</dbReference>
<comment type="caution">
    <text evidence="2">The sequence shown here is derived from an EMBL/GenBank/DDBJ whole genome shotgun (WGS) entry which is preliminary data.</text>
</comment>
<dbReference type="STRING" id="1618436.UV59_C0010G0014"/>
<evidence type="ECO:0000259" key="1">
    <source>
        <dbReference type="Pfam" id="PF13439"/>
    </source>
</evidence>
<dbReference type="Gene3D" id="3.40.50.2000">
    <property type="entry name" value="Glycogen Phosphorylase B"/>
    <property type="match status" value="2"/>
</dbReference>
<dbReference type="PANTHER" id="PTHR12526">
    <property type="entry name" value="GLYCOSYLTRANSFERASE"/>
    <property type="match status" value="1"/>
</dbReference>
<dbReference type="CDD" id="cd03801">
    <property type="entry name" value="GT4_PimA-like"/>
    <property type="match status" value="1"/>
</dbReference>
<dbReference type="AlphaFoldDB" id="A0A0G1FE79"/>
<dbReference type="PANTHER" id="PTHR12526:SF600">
    <property type="entry name" value="GLYCOSYL TRANSFERASE GROUP 1"/>
    <property type="match status" value="1"/>
</dbReference>
<sequence>MKILMLTPYLPYPLLSGGQIRSYNLLKNLAQKHEITLVALIKHDNEKRYIKNISAFCNRVIVCKRPEKPWTIQNILKTGFGKYPFLVVRNFSSEAKNAVVEELRQQNFDLIHAETFYVMPHIPETSVPILLVEQTIEYLVYQHFVETISFPPLRFLFSFDVDKIRYWEEYYWKRASRVVAMSLPDKQIMEKVANLEVSIVPNGVDTNVFSFQKKRIGPNPKILFVGNFKWLQNREAAKELIHNIWPLIQKQIPLAQLWIVGHDPSPDILKFKSKTVQIAESMKDIRMAYRQSDVLLAPIFGPGGTRYKILESMATGLPVITTPQGIEGLGVTDGKEALVRNHAESLSQATVTVLKDEKKYKQLARNANLLVRKTYSWPMIAKALDSIYEAVARKLV</sequence>
<accession>A0A0G1FE79</accession>
<evidence type="ECO:0000313" key="2">
    <source>
        <dbReference type="EMBL" id="KKS85143.1"/>
    </source>
</evidence>
<dbReference type="SUPFAM" id="SSF53756">
    <property type="entry name" value="UDP-Glycosyltransferase/glycogen phosphorylase"/>
    <property type="match status" value="1"/>
</dbReference>
<protein>
    <submittedName>
        <fullName evidence="2">Glycosyl transferase group 1</fullName>
    </submittedName>
</protein>
<dbReference type="Proteomes" id="UP000034543">
    <property type="component" value="Unassembled WGS sequence"/>
</dbReference>